<evidence type="ECO:0000313" key="2">
    <source>
        <dbReference type="EMBL" id="CAF4320978.1"/>
    </source>
</evidence>
<sequence>MINFSFYIDPVPVVLLVIEGGPNTVRTVKEAVVGNSIPAVFLEGTGRCCDLFAKACQ</sequence>
<proteinExistence type="predicted"/>
<accession>A0A8S2U2G8</accession>
<dbReference type="EMBL" id="CAJOBJ010039916">
    <property type="protein sequence ID" value="CAF4320978.1"/>
    <property type="molecule type" value="Genomic_DNA"/>
</dbReference>
<reference evidence="2" key="1">
    <citation type="submission" date="2021-02" db="EMBL/GenBank/DDBJ databases">
        <authorList>
            <person name="Nowell W R."/>
        </authorList>
    </citation>
    <scope>NUCLEOTIDE SEQUENCE</scope>
</reference>
<evidence type="ECO:0000313" key="3">
    <source>
        <dbReference type="Proteomes" id="UP000681720"/>
    </source>
</evidence>
<feature type="domain" description="TRPM SLOG" evidence="1">
    <location>
        <begin position="10"/>
        <end position="55"/>
    </location>
</feature>
<dbReference type="PANTHER" id="PTHR13800:SF1">
    <property type="entry name" value="TRANSIENT RECEPTOR POTENTIAL CATION CHANNEL TRPM"/>
    <property type="match status" value="1"/>
</dbReference>
<name>A0A8S2U2G8_9BILA</name>
<dbReference type="GO" id="GO:0030001">
    <property type="term" value="P:metal ion transport"/>
    <property type="evidence" value="ECO:0007669"/>
    <property type="project" value="TreeGrafter"/>
</dbReference>
<dbReference type="InterPro" id="IPR041491">
    <property type="entry name" value="TRPM_SLOG"/>
</dbReference>
<protein>
    <recommendedName>
        <fullName evidence="1">TRPM SLOG domain-containing protein</fullName>
    </recommendedName>
</protein>
<feature type="non-terminal residue" evidence="2">
    <location>
        <position position="1"/>
    </location>
</feature>
<dbReference type="InterPro" id="IPR050927">
    <property type="entry name" value="TRPM"/>
</dbReference>
<dbReference type="Proteomes" id="UP000681720">
    <property type="component" value="Unassembled WGS sequence"/>
</dbReference>
<gene>
    <name evidence="2" type="ORF">GIL414_LOCUS26689</name>
</gene>
<dbReference type="PANTHER" id="PTHR13800">
    <property type="entry name" value="TRANSIENT RECEPTOR POTENTIAL CATION CHANNEL, SUBFAMILY M, MEMBER 6"/>
    <property type="match status" value="1"/>
</dbReference>
<dbReference type="Pfam" id="PF18139">
    <property type="entry name" value="LSDAT_euk"/>
    <property type="match status" value="1"/>
</dbReference>
<evidence type="ECO:0000259" key="1">
    <source>
        <dbReference type="Pfam" id="PF18139"/>
    </source>
</evidence>
<dbReference type="GO" id="GO:0005886">
    <property type="term" value="C:plasma membrane"/>
    <property type="evidence" value="ECO:0007669"/>
    <property type="project" value="TreeGrafter"/>
</dbReference>
<organism evidence="2 3">
    <name type="scientific">Rotaria magnacalcarata</name>
    <dbReference type="NCBI Taxonomy" id="392030"/>
    <lineage>
        <taxon>Eukaryota</taxon>
        <taxon>Metazoa</taxon>
        <taxon>Spiralia</taxon>
        <taxon>Gnathifera</taxon>
        <taxon>Rotifera</taxon>
        <taxon>Eurotatoria</taxon>
        <taxon>Bdelloidea</taxon>
        <taxon>Philodinida</taxon>
        <taxon>Philodinidae</taxon>
        <taxon>Rotaria</taxon>
    </lineage>
</organism>
<dbReference type="GO" id="GO:0005261">
    <property type="term" value="F:monoatomic cation channel activity"/>
    <property type="evidence" value="ECO:0007669"/>
    <property type="project" value="TreeGrafter"/>
</dbReference>
<comment type="caution">
    <text evidence="2">The sequence shown here is derived from an EMBL/GenBank/DDBJ whole genome shotgun (WGS) entry which is preliminary data.</text>
</comment>
<dbReference type="AlphaFoldDB" id="A0A8S2U2G8"/>